<keyword evidence="12" id="KW-1185">Reference proteome</keyword>
<feature type="transmembrane region" description="Helical" evidence="9">
    <location>
        <begin position="6"/>
        <end position="35"/>
    </location>
</feature>
<evidence type="ECO:0000256" key="4">
    <source>
        <dbReference type="ARBA" id="ARBA00022475"/>
    </source>
</evidence>
<feature type="domain" description="ABC transmembrane type-1" evidence="10">
    <location>
        <begin position="13"/>
        <end position="201"/>
    </location>
</feature>
<dbReference type="SUPFAM" id="SSF161098">
    <property type="entry name" value="MetI-like"/>
    <property type="match status" value="1"/>
</dbReference>
<comment type="similarity">
    <text evidence="2">Belongs to the binding-protein-dependent transport system permease family. HisMQ subfamily.</text>
</comment>
<feature type="transmembrane region" description="Helical" evidence="9">
    <location>
        <begin position="82"/>
        <end position="101"/>
    </location>
</feature>
<dbReference type="PANTHER" id="PTHR30614">
    <property type="entry name" value="MEMBRANE COMPONENT OF AMINO ACID ABC TRANSPORTER"/>
    <property type="match status" value="1"/>
</dbReference>
<evidence type="ECO:0000256" key="9">
    <source>
        <dbReference type="RuleBase" id="RU363032"/>
    </source>
</evidence>
<comment type="caution">
    <text evidence="11">The sequence shown here is derived from an EMBL/GenBank/DDBJ whole genome shotgun (WGS) entry which is preliminary data.</text>
</comment>
<keyword evidence="7 9" id="KW-1133">Transmembrane helix</keyword>
<accession>A0ABV3PZJ7</accession>
<evidence type="ECO:0000256" key="6">
    <source>
        <dbReference type="ARBA" id="ARBA00022970"/>
    </source>
</evidence>
<keyword evidence="3 9" id="KW-0813">Transport</keyword>
<gene>
    <name evidence="11" type="ORF">ABXS05_34440</name>
</gene>
<evidence type="ECO:0000256" key="1">
    <source>
        <dbReference type="ARBA" id="ARBA00004429"/>
    </source>
</evidence>
<evidence type="ECO:0000259" key="10">
    <source>
        <dbReference type="PROSITE" id="PS50928"/>
    </source>
</evidence>
<dbReference type="RefSeq" id="WP_367627033.1">
    <property type="nucleotide sequence ID" value="NZ_JBFNQD010000033.1"/>
</dbReference>
<feature type="transmembrane region" description="Helical" evidence="9">
    <location>
        <begin position="47"/>
        <end position="70"/>
    </location>
</feature>
<dbReference type="Pfam" id="PF00528">
    <property type="entry name" value="BPD_transp_1"/>
    <property type="match status" value="1"/>
</dbReference>
<evidence type="ECO:0000256" key="5">
    <source>
        <dbReference type="ARBA" id="ARBA00022692"/>
    </source>
</evidence>
<evidence type="ECO:0000256" key="3">
    <source>
        <dbReference type="ARBA" id="ARBA00022448"/>
    </source>
</evidence>
<evidence type="ECO:0000313" key="11">
    <source>
        <dbReference type="EMBL" id="MEW9310684.1"/>
    </source>
</evidence>
<keyword evidence="6" id="KW-0029">Amino-acid transport</keyword>
<dbReference type="InterPro" id="IPR043429">
    <property type="entry name" value="ArtM/GltK/GlnP/TcyL/YhdX-like"/>
</dbReference>
<evidence type="ECO:0000256" key="2">
    <source>
        <dbReference type="ARBA" id="ARBA00010072"/>
    </source>
</evidence>
<dbReference type="EMBL" id="JBFNQD010000033">
    <property type="protein sequence ID" value="MEW9310684.1"/>
    <property type="molecule type" value="Genomic_DNA"/>
</dbReference>
<dbReference type="PROSITE" id="PS50928">
    <property type="entry name" value="ABC_TM1"/>
    <property type="match status" value="1"/>
</dbReference>
<dbReference type="NCBIfam" id="TIGR01726">
    <property type="entry name" value="HEQRo_perm_3TM"/>
    <property type="match status" value="1"/>
</dbReference>
<comment type="subcellular location">
    <subcellularLocation>
        <location evidence="1">Cell inner membrane</location>
        <topology evidence="1">Multi-pass membrane protein</topology>
    </subcellularLocation>
    <subcellularLocation>
        <location evidence="9">Cell membrane</location>
        <topology evidence="9">Multi-pass membrane protein</topology>
    </subcellularLocation>
</comment>
<keyword evidence="8 9" id="KW-0472">Membrane</keyword>
<evidence type="ECO:0000313" key="12">
    <source>
        <dbReference type="Proteomes" id="UP001555786"/>
    </source>
</evidence>
<dbReference type="Gene3D" id="1.10.3720.10">
    <property type="entry name" value="MetI-like"/>
    <property type="match status" value="1"/>
</dbReference>
<dbReference type="InterPro" id="IPR010065">
    <property type="entry name" value="AA_ABC_transptr_permease_3TM"/>
</dbReference>
<keyword evidence="5 9" id="KW-0812">Transmembrane</keyword>
<sequence>MTWEYFWLILSGVPLTIAVTLAALALGMVLGFPIMLARTAPFAPLRILTIVFIALVRSVPPVVWIFLIFFGVGADLVQMDPFTAAIMTFGLISAVNMAEIYRGGFIAVPVGQHEAATALNMSRWHHFRDVTLPQMFIFSLPAIATYAVGLLKDSAIASTVGLKELTFQGRYVTEMTYRGLEVLGLVGAAYILMSLPIAWLSRNLGETLKRRLAR</sequence>
<dbReference type="InterPro" id="IPR000515">
    <property type="entry name" value="MetI-like"/>
</dbReference>
<dbReference type="InterPro" id="IPR035906">
    <property type="entry name" value="MetI-like_sf"/>
</dbReference>
<reference evidence="11 12" key="1">
    <citation type="submission" date="2024-07" db="EMBL/GenBank/DDBJ databases">
        <title>Description of Labrys sedimenti sp. nov., isolated from a diclofenac-degrading enrichment culture.</title>
        <authorList>
            <person name="Tancsics A."/>
            <person name="Csepanyi A."/>
        </authorList>
    </citation>
    <scope>NUCLEOTIDE SEQUENCE [LARGE SCALE GENOMIC DNA]</scope>
    <source>
        <strain evidence="11 12">LMG 23578</strain>
    </source>
</reference>
<evidence type="ECO:0000256" key="8">
    <source>
        <dbReference type="ARBA" id="ARBA00023136"/>
    </source>
</evidence>
<feature type="transmembrane region" description="Helical" evidence="9">
    <location>
        <begin position="130"/>
        <end position="151"/>
    </location>
</feature>
<name>A0ABV3PZJ7_9HYPH</name>
<feature type="transmembrane region" description="Helical" evidence="9">
    <location>
        <begin position="182"/>
        <end position="201"/>
    </location>
</feature>
<dbReference type="Proteomes" id="UP001555786">
    <property type="component" value="Unassembled WGS sequence"/>
</dbReference>
<proteinExistence type="inferred from homology"/>
<dbReference type="PANTHER" id="PTHR30614:SF0">
    <property type="entry name" value="L-CYSTINE TRANSPORT SYSTEM PERMEASE PROTEIN TCYL"/>
    <property type="match status" value="1"/>
</dbReference>
<protein>
    <submittedName>
        <fullName evidence="11">Amino acid ABC transporter permease</fullName>
    </submittedName>
</protein>
<organism evidence="11 12">
    <name type="scientific">Labrys neptuniae</name>
    <dbReference type="NCBI Taxonomy" id="376174"/>
    <lineage>
        <taxon>Bacteria</taxon>
        <taxon>Pseudomonadati</taxon>
        <taxon>Pseudomonadota</taxon>
        <taxon>Alphaproteobacteria</taxon>
        <taxon>Hyphomicrobiales</taxon>
        <taxon>Xanthobacteraceae</taxon>
        <taxon>Labrys</taxon>
    </lineage>
</organism>
<keyword evidence="4" id="KW-1003">Cell membrane</keyword>
<dbReference type="CDD" id="cd06261">
    <property type="entry name" value="TM_PBP2"/>
    <property type="match status" value="1"/>
</dbReference>
<evidence type="ECO:0000256" key="7">
    <source>
        <dbReference type="ARBA" id="ARBA00022989"/>
    </source>
</evidence>